<sequence>MFFDKKNTAVMASTGRKQSKKTPRVRDSSDIKAFDFTLEEEKKGLSCSEDDTREDETPVVEKLTTKRTFEEDDANVGVGNEVQSMLERFGADISQAMQAKRKRLEAFTKSSLKGSNQKLEQLWNTQFTQRQKLTQEYSQQVSSVLQQWEIEAQKSEDQEEKLNNLFRQQQKLFQQAKVVQNQKQKTIKELYKQFIENMEEMEKSHETFLQGAQVELKKEMALLQKKIMMDTQQQEMATVRKSLQSMLF</sequence>
<proteinExistence type="predicted"/>
<gene>
    <name evidence="1" type="ORF">DPEC_G00164500</name>
</gene>
<name>A0ACC2GH97_DALPE</name>
<comment type="caution">
    <text evidence="1">The sequence shown here is derived from an EMBL/GenBank/DDBJ whole genome shotgun (WGS) entry which is preliminary data.</text>
</comment>
<reference evidence="1" key="1">
    <citation type="submission" date="2021-05" db="EMBL/GenBank/DDBJ databases">
        <authorList>
            <person name="Pan Q."/>
            <person name="Jouanno E."/>
            <person name="Zahm M."/>
            <person name="Klopp C."/>
            <person name="Cabau C."/>
            <person name="Louis A."/>
            <person name="Berthelot C."/>
            <person name="Parey E."/>
            <person name="Roest Crollius H."/>
            <person name="Montfort J."/>
            <person name="Robinson-Rechavi M."/>
            <person name="Bouchez O."/>
            <person name="Lampietro C."/>
            <person name="Lopez Roques C."/>
            <person name="Donnadieu C."/>
            <person name="Postlethwait J."/>
            <person name="Bobe J."/>
            <person name="Dillon D."/>
            <person name="Chandos A."/>
            <person name="von Hippel F."/>
            <person name="Guiguen Y."/>
        </authorList>
    </citation>
    <scope>NUCLEOTIDE SEQUENCE</scope>
    <source>
        <strain evidence="1">YG-Jan2019</strain>
    </source>
</reference>
<organism evidence="1 2">
    <name type="scientific">Dallia pectoralis</name>
    <name type="common">Alaska blackfish</name>
    <dbReference type="NCBI Taxonomy" id="75939"/>
    <lineage>
        <taxon>Eukaryota</taxon>
        <taxon>Metazoa</taxon>
        <taxon>Chordata</taxon>
        <taxon>Craniata</taxon>
        <taxon>Vertebrata</taxon>
        <taxon>Euteleostomi</taxon>
        <taxon>Actinopterygii</taxon>
        <taxon>Neopterygii</taxon>
        <taxon>Teleostei</taxon>
        <taxon>Protacanthopterygii</taxon>
        <taxon>Esociformes</taxon>
        <taxon>Umbridae</taxon>
        <taxon>Dallia</taxon>
    </lineage>
</organism>
<dbReference type="Proteomes" id="UP001157502">
    <property type="component" value="Chromosome 13"/>
</dbReference>
<protein>
    <submittedName>
        <fullName evidence="1">Uncharacterized protein</fullName>
    </submittedName>
</protein>
<evidence type="ECO:0000313" key="2">
    <source>
        <dbReference type="Proteomes" id="UP001157502"/>
    </source>
</evidence>
<dbReference type="EMBL" id="CM055740">
    <property type="protein sequence ID" value="KAJ8002972.1"/>
    <property type="molecule type" value="Genomic_DNA"/>
</dbReference>
<accession>A0ACC2GH97</accession>
<keyword evidence="2" id="KW-1185">Reference proteome</keyword>
<evidence type="ECO:0000313" key="1">
    <source>
        <dbReference type="EMBL" id="KAJ8002972.1"/>
    </source>
</evidence>